<dbReference type="Gene3D" id="3.10.450.40">
    <property type="match status" value="2"/>
</dbReference>
<evidence type="ECO:0000256" key="8">
    <source>
        <dbReference type="ARBA" id="ARBA00023157"/>
    </source>
</evidence>
<keyword evidence="5 9" id="KW-0801">TPQ</keyword>
<dbReference type="Gene3D" id="2.70.98.20">
    <property type="entry name" value="Copper amine oxidase, catalytic domain"/>
    <property type="match status" value="1"/>
</dbReference>
<gene>
    <name evidence="14" type="ORF">BDV25DRAFT_126038</name>
</gene>
<dbReference type="PANTHER" id="PTHR10638:SF33">
    <property type="entry name" value="AMINE OXIDASE"/>
    <property type="match status" value="1"/>
</dbReference>
<evidence type="ECO:0000256" key="1">
    <source>
        <dbReference type="ARBA" id="ARBA00001935"/>
    </source>
</evidence>
<evidence type="ECO:0000256" key="11">
    <source>
        <dbReference type="RuleBase" id="RU000672"/>
    </source>
</evidence>
<dbReference type="SUPFAM" id="SSF49998">
    <property type="entry name" value="Amine oxidase catalytic domain"/>
    <property type="match status" value="1"/>
</dbReference>
<feature type="modified residue" description="2',4',5'-topaquinone" evidence="10">
    <location>
        <position position="388"/>
    </location>
</feature>
<dbReference type="InterPro" id="IPR000269">
    <property type="entry name" value="Cu_amine_oxidase"/>
</dbReference>
<dbReference type="AlphaFoldDB" id="A0A5N6U9H5"/>
<evidence type="ECO:0000256" key="10">
    <source>
        <dbReference type="PIRSR" id="PIRSR600269-51"/>
    </source>
</evidence>
<comment type="PTM">
    <text evidence="10 11">Topaquinone (TPQ) is generated by copper-dependent autoxidation of a specific tyrosyl residue.</text>
</comment>
<dbReference type="InterPro" id="IPR049948">
    <property type="entry name" value="Cu_Am_ox_TPQ-bd"/>
</dbReference>
<dbReference type="InterPro" id="IPR016182">
    <property type="entry name" value="Cu_amine_oxidase_N-reg"/>
</dbReference>
<accession>A0A5N6U9H5</accession>
<reference evidence="14 15" key="1">
    <citation type="submission" date="2019-04" db="EMBL/GenBank/DDBJ databases">
        <title>Friends and foes A comparative genomics study of 23 Aspergillus species from section Flavi.</title>
        <authorList>
            <consortium name="DOE Joint Genome Institute"/>
            <person name="Kjaerbolling I."/>
            <person name="Vesth T."/>
            <person name="Frisvad J.C."/>
            <person name="Nybo J.L."/>
            <person name="Theobald S."/>
            <person name="Kildgaard S."/>
            <person name="Isbrandt T."/>
            <person name="Kuo A."/>
            <person name="Sato A."/>
            <person name="Lyhne E.K."/>
            <person name="Kogle M.E."/>
            <person name="Wiebenga A."/>
            <person name="Kun R.S."/>
            <person name="Lubbers R.J."/>
            <person name="Makela M.R."/>
            <person name="Barry K."/>
            <person name="Chovatia M."/>
            <person name="Clum A."/>
            <person name="Daum C."/>
            <person name="Haridas S."/>
            <person name="He G."/>
            <person name="LaButti K."/>
            <person name="Lipzen A."/>
            <person name="Mondo S."/>
            <person name="Riley R."/>
            <person name="Salamov A."/>
            <person name="Simmons B.A."/>
            <person name="Magnuson J.K."/>
            <person name="Henrissat B."/>
            <person name="Mortensen U.H."/>
            <person name="Larsen T.O."/>
            <person name="Devries R.P."/>
            <person name="Grigoriev I.V."/>
            <person name="Machida M."/>
            <person name="Baker S.E."/>
            <person name="Andersen M.R."/>
        </authorList>
    </citation>
    <scope>NUCLEOTIDE SEQUENCE [LARGE SCALE GENOMIC DNA]</scope>
    <source>
        <strain evidence="14 15">IBT 18842</strain>
    </source>
</reference>
<keyword evidence="6 11" id="KW-0560">Oxidoreductase</keyword>
<feature type="active site" description="Schiff-base intermediate with substrate; via topaquinone" evidence="9">
    <location>
        <position position="388"/>
    </location>
</feature>
<dbReference type="EMBL" id="ML742024">
    <property type="protein sequence ID" value="KAE8155079.1"/>
    <property type="molecule type" value="Genomic_DNA"/>
</dbReference>
<evidence type="ECO:0000256" key="9">
    <source>
        <dbReference type="PIRSR" id="PIRSR600269-50"/>
    </source>
</evidence>
<keyword evidence="4 11" id="KW-0479">Metal-binding</keyword>
<dbReference type="GO" id="GO:0005507">
    <property type="term" value="F:copper ion binding"/>
    <property type="evidence" value="ECO:0007669"/>
    <property type="project" value="InterPro"/>
</dbReference>
<feature type="domain" description="Copper amine oxidase N3-terminal" evidence="13">
    <location>
        <begin position="108"/>
        <end position="198"/>
    </location>
</feature>
<evidence type="ECO:0000313" key="15">
    <source>
        <dbReference type="Proteomes" id="UP000325780"/>
    </source>
</evidence>
<evidence type="ECO:0000256" key="3">
    <source>
        <dbReference type="ARBA" id="ARBA00011738"/>
    </source>
</evidence>
<dbReference type="GO" id="GO:0048038">
    <property type="term" value="F:quinone binding"/>
    <property type="evidence" value="ECO:0007669"/>
    <property type="project" value="InterPro"/>
</dbReference>
<dbReference type="InterPro" id="IPR015802">
    <property type="entry name" value="Cu_amine_oxidase_N3"/>
</dbReference>
<dbReference type="GO" id="GO:0009308">
    <property type="term" value="P:amine metabolic process"/>
    <property type="evidence" value="ECO:0007669"/>
    <property type="project" value="UniProtKB-UniRule"/>
</dbReference>
<evidence type="ECO:0000256" key="7">
    <source>
        <dbReference type="ARBA" id="ARBA00023008"/>
    </source>
</evidence>
<evidence type="ECO:0000256" key="2">
    <source>
        <dbReference type="ARBA" id="ARBA00007983"/>
    </source>
</evidence>
<dbReference type="PROSITE" id="PS01164">
    <property type="entry name" value="COPPER_AMINE_OXID_1"/>
    <property type="match status" value="1"/>
</dbReference>
<keyword evidence="7 11" id="KW-0186">Copper</keyword>
<evidence type="ECO:0000259" key="12">
    <source>
        <dbReference type="Pfam" id="PF01179"/>
    </source>
</evidence>
<evidence type="ECO:0000256" key="6">
    <source>
        <dbReference type="ARBA" id="ARBA00023002"/>
    </source>
</evidence>
<comment type="cofactor">
    <cofactor evidence="11">
        <name>Cu cation</name>
        <dbReference type="ChEBI" id="CHEBI:23378"/>
    </cofactor>
    <text evidence="11">Contains 1 topaquinone per subunit.</text>
</comment>
<dbReference type="FunFam" id="2.70.98.20:FF:000001">
    <property type="entry name" value="Amine oxidase"/>
    <property type="match status" value="1"/>
</dbReference>
<dbReference type="OrthoDB" id="5379943at2759"/>
<dbReference type="SUPFAM" id="SSF54416">
    <property type="entry name" value="Amine oxidase N-terminal region"/>
    <property type="match status" value="2"/>
</dbReference>
<keyword evidence="8" id="KW-1015">Disulfide bond</keyword>
<dbReference type="InterPro" id="IPR015798">
    <property type="entry name" value="Cu_amine_oxidase_C"/>
</dbReference>
<evidence type="ECO:0000256" key="4">
    <source>
        <dbReference type="ARBA" id="ARBA00022723"/>
    </source>
</evidence>
<dbReference type="PANTHER" id="PTHR10638">
    <property type="entry name" value="COPPER AMINE OXIDASE"/>
    <property type="match status" value="1"/>
</dbReference>
<comment type="subunit">
    <text evidence="3">Homodimer.</text>
</comment>
<evidence type="ECO:0000313" key="14">
    <source>
        <dbReference type="EMBL" id="KAE8155079.1"/>
    </source>
</evidence>
<dbReference type="InterPro" id="IPR036460">
    <property type="entry name" value="Cu_amine_oxidase_C_sf"/>
</dbReference>
<dbReference type="Pfam" id="PF01179">
    <property type="entry name" value="Cu_amine_oxid"/>
    <property type="match status" value="1"/>
</dbReference>
<protein>
    <recommendedName>
        <fullName evidence="11">Amine oxidase</fullName>
        <ecNumber evidence="11">1.4.3.-</ecNumber>
    </recommendedName>
</protein>
<dbReference type="EC" id="1.4.3.-" evidence="11"/>
<proteinExistence type="inferred from homology"/>
<comment type="cofactor">
    <cofactor evidence="1">
        <name>Cu cation</name>
        <dbReference type="ChEBI" id="CHEBI:23378"/>
    </cofactor>
</comment>
<keyword evidence="15" id="KW-1185">Reference proteome</keyword>
<comment type="similarity">
    <text evidence="2 11">Belongs to the copper/topaquinone oxidase family.</text>
</comment>
<feature type="active site" description="Proton acceptor" evidence="9">
    <location>
        <position position="304"/>
    </location>
</feature>
<sequence>MSSSVTVSSHPLDPATPEEIQCATDLVKRAYQGIDLHFKAAGLEEPPKALLVDFLDAEHNQKPLPTIPRCVFLIWYIRRTPRLFEAIVDVTNGRFVHHIELPRDFHGPVDRAEMNEAAQAVMADPQVKAEIARLKIDDTTVVLDPWDYGVDGEATRTRHTQVFMYMRNPENNDPDSNHYAFPLDFMVIVDLCEMKAEKIIRLPLGPDSTTTPPEYDHRLQRNRPRTTLKPYQVFQPEGASFTVTGHLVEWEKWRFRVGFNWREGLTLHGMSFDGGSTFYRVSLSEMFVPYGDPRNPIYRKGAFDLGNVGAGVTANNLQLGCDCLGMIKYIDGCVVAADGSPSPRPSAICIHEIDNGIQWKHTNHRTGKATVVRKRQLVLQTIITVANYEYIFMWYFDQAGEITFETRATGILSTQPIDKDAAVPWGTRVADGVMAPCHQHLFNLRIDPAVGGHQNSFASTDSVPIPWDETLNPLGTGYVTEHKVLDRAGPVNDDIATGRVFKILNENIQNPVSLTPIGYKLVPFRSQLLLARPGSWHWKRSEFCENSIWVTKYKDRQLFPAGDYTNQSLGGTGIKSWLQDRPNVRNEDIVIWHTYGFTHNPRVEDFPVMPAEMAQVHLKPYNFALCNPTIDVPPSNQSFNQSVTYKPPMMPEPEAIKCCKSNI</sequence>
<evidence type="ECO:0000256" key="5">
    <source>
        <dbReference type="ARBA" id="ARBA00022772"/>
    </source>
</evidence>
<evidence type="ECO:0000259" key="13">
    <source>
        <dbReference type="Pfam" id="PF02728"/>
    </source>
</evidence>
<feature type="domain" description="Copper amine oxidase catalytic" evidence="12">
    <location>
        <begin position="232"/>
        <end position="629"/>
    </location>
</feature>
<dbReference type="GO" id="GO:0008131">
    <property type="term" value="F:primary methylamine oxidase activity"/>
    <property type="evidence" value="ECO:0007669"/>
    <property type="project" value="InterPro"/>
</dbReference>
<name>A0A5N6U9H5_ASPAV</name>
<dbReference type="Proteomes" id="UP000325780">
    <property type="component" value="Unassembled WGS sequence"/>
</dbReference>
<dbReference type="Pfam" id="PF02728">
    <property type="entry name" value="Cu_amine_oxidN3"/>
    <property type="match status" value="1"/>
</dbReference>
<organism evidence="14 15">
    <name type="scientific">Aspergillus avenaceus</name>
    <dbReference type="NCBI Taxonomy" id="36643"/>
    <lineage>
        <taxon>Eukaryota</taxon>
        <taxon>Fungi</taxon>
        <taxon>Dikarya</taxon>
        <taxon>Ascomycota</taxon>
        <taxon>Pezizomycotina</taxon>
        <taxon>Eurotiomycetes</taxon>
        <taxon>Eurotiomycetidae</taxon>
        <taxon>Eurotiales</taxon>
        <taxon>Aspergillaceae</taxon>
        <taxon>Aspergillus</taxon>
        <taxon>Aspergillus subgen. Circumdati</taxon>
    </lineage>
</organism>